<sequence>MIALLTELQPLLYTSTCRDRNMVATEKRQFLQTVLLPLHHLKTLKLTLALSMFINPISPETAVVGAYLPRPTKYPGIYKIGKRREMIFCTTLFTKSILFVDHLIIIFDPFA</sequence>
<evidence type="ECO:0000313" key="1">
    <source>
        <dbReference type="EMBL" id="KAH3877320.1"/>
    </source>
</evidence>
<proteinExistence type="predicted"/>
<dbReference type="EMBL" id="JAIWYP010000001">
    <property type="protein sequence ID" value="KAH3877320.1"/>
    <property type="molecule type" value="Genomic_DNA"/>
</dbReference>
<name>A0A9D4RSP8_DREPO</name>
<accession>A0A9D4RSP8</accession>
<dbReference type="AlphaFoldDB" id="A0A9D4RSP8"/>
<protein>
    <submittedName>
        <fullName evidence="1">Uncharacterized protein</fullName>
    </submittedName>
</protein>
<keyword evidence="2" id="KW-1185">Reference proteome</keyword>
<comment type="caution">
    <text evidence="1">The sequence shown here is derived from an EMBL/GenBank/DDBJ whole genome shotgun (WGS) entry which is preliminary data.</text>
</comment>
<evidence type="ECO:0000313" key="2">
    <source>
        <dbReference type="Proteomes" id="UP000828390"/>
    </source>
</evidence>
<gene>
    <name evidence="1" type="ORF">DPMN_001183</name>
</gene>
<reference evidence="1" key="1">
    <citation type="journal article" date="2019" name="bioRxiv">
        <title>The Genome of the Zebra Mussel, Dreissena polymorpha: A Resource for Invasive Species Research.</title>
        <authorList>
            <person name="McCartney M.A."/>
            <person name="Auch B."/>
            <person name="Kono T."/>
            <person name="Mallez S."/>
            <person name="Zhang Y."/>
            <person name="Obille A."/>
            <person name="Becker A."/>
            <person name="Abrahante J.E."/>
            <person name="Garbe J."/>
            <person name="Badalamenti J.P."/>
            <person name="Herman A."/>
            <person name="Mangelson H."/>
            <person name="Liachko I."/>
            <person name="Sullivan S."/>
            <person name="Sone E.D."/>
            <person name="Koren S."/>
            <person name="Silverstein K.A.T."/>
            <person name="Beckman K.B."/>
            <person name="Gohl D.M."/>
        </authorList>
    </citation>
    <scope>NUCLEOTIDE SEQUENCE</scope>
    <source>
        <strain evidence="1">Duluth1</strain>
        <tissue evidence="1">Whole animal</tissue>
    </source>
</reference>
<organism evidence="1 2">
    <name type="scientific">Dreissena polymorpha</name>
    <name type="common">Zebra mussel</name>
    <name type="synonym">Mytilus polymorpha</name>
    <dbReference type="NCBI Taxonomy" id="45954"/>
    <lineage>
        <taxon>Eukaryota</taxon>
        <taxon>Metazoa</taxon>
        <taxon>Spiralia</taxon>
        <taxon>Lophotrochozoa</taxon>
        <taxon>Mollusca</taxon>
        <taxon>Bivalvia</taxon>
        <taxon>Autobranchia</taxon>
        <taxon>Heteroconchia</taxon>
        <taxon>Euheterodonta</taxon>
        <taxon>Imparidentia</taxon>
        <taxon>Neoheterodontei</taxon>
        <taxon>Myida</taxon>
        <taxon>Dreissenoidea</taxon>
        <taxon>Dreissenidae</taxon>
        <taxon>Dreissena</taxon>
    </lineage>
</organism>
<dbReference type="Proteomes" id="UP000828390">
    <property type="component" value="Unassembled WGS sequence"/>
</dbReference>
<reference evidence="1" key="2">
    <citation type="submission" date="2020-11" db="EMBL/GenBank/DDBJ databases">
        <authorList>
            <person name="McCartney M.A."/>
            <person name="Auch B."/>
            <person name="Kono T."/>
            <person name="Mallez S."/>
            <person name="Becker A."/>
            <person name="Gohl D.M."/>
            <person name="Silverstein K.A.T."/>
            <person name="Koren S."/>
            <person name="Bechman K.B."/>
            <person name="Herman A."/>
            <person name="Abrahante J.E."/>
            <person name="Garbe J."/>
        </authorList>
    </citation>
    <scope>NUCLEOTIDE SEQUENCE</scope>
    <source>
        <strain evidence="1">Duluth1</strain>
        <tissue evidence="1">Whole animal</tissue>
    </source>
</reference>